<dbReference type="AlphaFoldDB" id="A0A9D2HLN2"/>
<organism evidence="1 2">
    <name type="scientific">Candidatus Desulfovibrio intestinavium</name>
    <dbReference type="NCBI Taxonomy" id="2838534"/>
    <lineage>
        <taxon>Bacteria</taxon>
        <taxon>Pseudomonadati</taxon>
        <taxon>Thermodesulfobacteriota</taxon>
        <taxon>Desulfovibrionia</taxon>
        <taxon>Desulfovibrionales</taxon>
        <taxon>Desulfovibrionaceae</taxon>
        <taxon>Desulfovibrio</taxon>
    </lineage>
</organism>
<dbReference type="Proteomes" id="UP000823821">
    <property type="component" value="Unassembled WGS sequence"/>
</dbReference>
<dbReference type="EMBL" id="DWZD01000040">
    <property type="protein sequence ID" value="HJA79205.1"/>
    <property type="molecule type" value="Genomic_DNA"/>
</dbReference>
<proteinExistence type="predicted"/>
<reference evidence="1" key="1">
    <citation type="journal article" date="2021" name="PeerJ">
        <title>Extensive microbial diversity within the chicken gut microbiome revealed by metagenomics and culture.</title>
        <authorList>
            <person name="Gilroy R."/>
            <person name="Ravi A."/>
            <person name="Getino M."/>
            <person name="Pursley I."/>
            <person name="Horton D.L."/>
            <person name="Alikhan N.F."/>
            <person name="Baker D."/>
            <person name="Gharbi K."/>
            <person name="Hall N."/>
            <person name="Watson M."/>
            <person name="Adriaenssens E.M."/>
            <person name="Foster-Nyarko E."/>
            <person name="Jarju S."/>
            <person name="Secka A."/>
            <person name="Antonio M."/>
            <person name="Oren A."/>
            <person name="Chaudhuri R.R."/>
            <person name="La Ragione R."/>
            <person name="Hildebrand F."/>
            <person name="Pallen M.J."/>
        </authorList>
    </citation>
    <scope>NUCLEOTIDE SEQUENCE</scope>
    <source>
        <strain evidence="1">5032</strain>
    </source>
</reference>
<evidence type="ECO:0000313" key="2">
    <source>
        <dbReference type="Proteomes" id="UP000823821"/>
    </source>
</evidence>
<name>A0A9D2HLN2_9BACT</name>
<accession>A0A9D2HLN2</accession>
<evidence type="ECO:0000313" key="1">
    <source>
        <dbReference type="EMBL" id="HJA79205.1"/>
    </source>
</evidence>
<reference evidence="1" key="2">
    <citation type="submission" date="2021-04" db="EMBL/GenBank/DDBJ databases">
        <authorList>
            <person name="Gilroy R."/>
        </authorList>
    </citation>
    <scope>NUCLEOTIDE SEQUENCE</scope>
    <source>
        <strain evidence="1">5032</strain>
    </source>
</reference>
<protein>
    <submittedName>
        <fullName evidence="1">Uncharacterized protein</fullName>
    </submittedName>
</protein>
<gene>
    <name evidence="1" type="ORF">H9784_06525</name>
</gene>
<sequence length="59" mass="6690">MTLENTGSGEYWLYGEDDAFYYYAGVMPYVVMAKDVPCPGLDKLDYRIWCGVAVPQRGN</sequence>
<comment type="caution">
    <text evidence="1">The sequence shown here is derived from an EMBL/GenBank/DDBJ whole genome shotgun (WGS) entry which is preliminary data.</text>
</comment>